<comment type="caution">
    <text evidence="1">The sequence shown here is derived from an EMBL/GenBank/DDBJ whole genome shotgun (WGS) entry which is preliminary data.</text>
</comment>
<dbReference type="AlphaFoldDB" id="A0A0F9K979"/>
<proteinExistence type="predicted"/>
<organism evidence="1">
    <name type="scientific">marine sediment metagenome</name>
    <dbReference type="NCBI Taxonomy" id="412755"/>
    <lineage>
        <taxon>unclassified sequences</taxon>
        <taxon>metagenomes</taxon>
        <taxon>ecological metagenomes</taxon>
    </lineage>
</organism>
<evidence type="ECO:0000313" key="1">
    <source>
        <dbReference type="EMBL" id="KKM07713.1"/>
    </source>
</evidence>
<protein>
    <submittedName>
        <fullName evidence="1">Uncharacterized protein</fullName>
    </submittedName>
</protein>
<gene>
    <name evidence="1" type="ORF">LCGC14_1731130</name>
</gene>
<dbReference type="EMBL" id="LAZR01015710">
    <property type="protein sequence ID" value="KKM07713.1"/>
    <property type="molecule type" value="Genomic_DNA"/>
</dbReference>
<accession>A0A0F9K979</accession>
<sequence length="60" mass="6744">MKLVLTDKERYGLEGFLEKHEGCTKSELTFETSHSSGIGRSTKVVCQCGEDQDITDYGVW</sequence>
<reference evidence="1" key="1">
    <citation type="journal article" date="2015" name="Nature">
        <title>Complex archaea that bridge the gap between prokaryotes and eukaryotes.</title>
        <authorList>
            <person name="Spang A."/>
            <person name="Saw J.H."/>
            <person name="Jorgensen S.L."/>
            <person name="Zaremba-Niedzwiedzka K."/>
            <person name="Martijn J."/>
            <person name="Lind A.E."/>
            <person name="van Eijk R."/>
            <person name="Schleper C."/>
            <person name="Guy L."/>
            <person name="Ettema T.J."/>
        </authorList>
    </citation>
    <scope>NUCLEOTIDE SEQUENCE</scope>
</reference>
<name>A0A0F9K979_9ZZZZ</name>